<dbReference type="HOGENOM" id="CLU_2750252_0_0_11"/>
<keyword evidence="2" id="KW-1185">Reference proteome</keyword>
<name>R4Z6X0_9ACTN</name>
<evidence type="ECO:0000313" key="2">
    <source>
        <dbReference type="Proteomes" id="UP000018291"/>
    </source>
</evidence>
<dbReference type="EMBL" id="CANL01000078">
    <property type="protein sequence ID" value="CCM65711.1"/>
    <property type="molecule type" value="Genomic_DNA"/>
</dbReference>
<sequence length="70" mass="7163">MSSVVAHAISTLAGVGAQLVGRTVVTVLVASRVGGDVVEAVAPVSVSVRPCHRCLHARHGVPSWKAWPLG</sequence>
<evidence type="ECO:0000313" key="1">
    <source>
        <dbReference type="EMBL" id="CCM65711.1"/>
    </source>
</evidence>
<gene>
    <name evidence="1" type="ORF">BN381_80241</name>
</gene>
<dbReference type="Proteomes" id="UP000018291">
    <property type="component" value="Unassembled WGS sequence"/>
</dbReference>
<dbReference type="AlphaFoldDB" id="R4Z6X0"/>
<reference evidence="1 2" key="1">
    <citation type="journal article" date="2013" name="ISME J.">
        <title>Metabolic model for the filamentous 'Candidatus Microthrix parvicella' based on genomic and metagenomic analyses.</title>
        <authorList>
            <person name="Jon McIlroy S."/>
            <person name="Kristiansen R."/>
            <person name="Albertsen M."/>
            <person name="Michael Karst S."/>
            <person name="Rossetti S."/>
            <person name="Lund Nielsen J."/>
            <person name="Tandoi V."/>
            <person name="James Seviour R."/>
            <person name="Nielsen P.H."/>
        </authorList>
    </citation>
    <scope>NUCLEOTIDE SEQUENCE [LARGE SCALE GENOMIC DNA]</scope>
    <source>
        <strain evidence="1 2">RN1</strain>
    </source>
</reference>
<accession>R4Z6X0</accession>
<organism evidence="1 2">
    <name type="scientific">Candidatus Neomicrothrix parvicella RN1</name>
    <dbReference type="NCBI Taxonomy" id="1229780"/>
    <lineage>
        <taxon>Bacteria</taxon>
        <taxon>Bacillati</taxon>
        <taxon>Actinomycetota</taxon>
        <taxon>Acidimicrobiia</taxon>
        <taxon>Acidimicrobiales</taxon>
        <taxon>Microthrixaceae</taxon>
        <taxon>Candidatus Neomicrothrix</taxon>
    </lineage>
</organism>
<proteinExistence type="predicted"/>
<protein>
    <submittedName>
        <fullName evidence="1">Uncharacterized protein</fullName>
    </submittedName>
</protein>
<comment type="caution">
    <text evidence="1">The sequence shown here is derived from an EMBL/GenBank/DDBJ whole genome shotgun (WGS) entry which is preliminary data.</text>
</comment>